<dbReference type="FunFam" id="1.10.340.30:FF:000002">
    <property type="entry name" value="Adenine DNA glycosylase"/>
    <property type="match status" value="1"/>
</dbReference>
<evidence type="ECO:0000313" key="16">
    <source>
        <dbReference type="EMBL" id="SEG49048.1"/>
    </source>
</evidence>
<comment type="cofactor">
    <cofactor evidence="14">
        <name>[4Fe-4S] cluster</name>
        <dbReference type="ChEBI" id="CHEBI:49883"/>
    </cofactor>
    <text evidence="14">Binds 1 [4Fe-4S] cluster.</text>
</comment>
<sequence length="352" mass="39571">MIPEVFAQRVLDWYDEHGRHDLPWQQDMTPYRVWVSEIMLQQTQVVTVIPYYLRFMQELPTVEALAAADEDQVLHLWTGLGYYSRARNLHKAARLVVSQHGGEFPRSVEGLCELPGIGRSTAGAVASLSMGIRAPILDGNVKRVLTRFKAVDGWPGEKAVHDRLWRMAESLTPQNRVAHYTQAMMDLGATLCTRSNPSCLLCPLRDGCKARALGEPKRFPASRPRKVLPVRSCVMPLLMNEEGAVWLQRRPSSGLWGGLWCPPQLNAEDELADLLGRLQMAAHEREALAPLRHTFSHFHLDIQPLLLRVSARPAVAESGQVWYNLRHPESLGLAAPVKKLLRQIEARVPSLA</sequence>
<proteinExistence type="inferred from homology"/>
<keyword evidence="13 14" id="KW-0326">Glycosidase</keyword>
<dbReference type="InterPro" id="IPR023170">
    <property type="entry name" value="HhH_base_excis_C"/>
</dbReference>
<dbReference type="PANTHER" id="PTHR42944:SF1">
    <property type="entry name" value="ADENINE DNA GLYCOSYLASE"/>
    <property type="match status" value="1"/>
</dbReference>
<dbReference type="EC" id="3.2.2.31" evidence="4 14"/>
<dbReference type="EMBL" id="FNVE01000008">
    <property type="protein sequence ID" value="SEG49048.1"/>
    <property type="molecule type" value="Genomic_DNA"/>
</dbReference>
<keyword evidence="10 14" id="KW-0408">Iron</keyword>
<gene>
    <name evidence="16" type="ORF">SAMN05216586_10815</name>
</gene>
<dbReference type="GO" id="GO:0032357">
    <property type="term" value="F:oxidized purine DNA binding"/>
    <property type="evidence" value="ECO:0007669"/>
    <property type="project" value="TreeGrafter"/>
</dbReference>
<dbReference type="InterPro" id="IPR029119">
    <property type="entry name" value="MutY_C"/>
</dbReference>
<organism evidence="16 17">
    <name type="scientific">Halopseudomonas aestusnigri</name>
    <dbReference type="NCBI Taxonomy" id="857252"/>
    <lineage>
        <taxon>Bacteria</taxon>
        <taxon>Pseudomonadati</taxon>
        <taxon>Pseudomonadota</taxon>
        <taxon>Gammaproteobacteria</taxon>
        <taxon>Pseudomonadales</taxon>
        <taxon>Pseudomonadaceae</taxon>
        <taxon>Halopseudomonas</taxon>
    </lineage>
</organism>
<evidence type="ECO:0000256" key="3">
    <source>
        <dbReference type="ARBA" id="ARBA00008343"/>
    </source>
</evidence>
<dbReference type="CDD" id="cd03431">
    <property type="entry name" value="NUDIX_DNA_Glycosylase_C-MutY"/>
    <property type="match status" value="1"/>
</dbReference>
<evidence type="ECO:0000256" key="5">
    <source>
        <dbReference type="ARBA" id="ARBA00022023"/>
    </source>
</evidence>
<dbReference type="SUPFAM" id="SSF48150">
    <property type="entry name" value="DNA-glycosylase"/>
    <property type="match status" value="1"/>
</dbReference>
<keyword evidence="6" id="KW-0004">4Fe-4S</keyword>
<evidence type="ECO:0000256" key="2">
    <source>
        <dbReference type="ARBA" id="ARBA00002933"/>
    </source>
</evidence>
<dbReference type="CDD" id="cd00056">
    <property type="entry name" value="ENDO3c"/>
    <property type="match status" value="1"/>
</dbReference>
<dbReference type="GO" id="GO:0046872">
    <property type="term" value="F:metal ion binding"/>
    <property type="evidence" value="ECO:0007669"/>
    <property type="project" value="UniProtKB-UniRule"/>
</dbReference>
<dbReference type="GO" id="GO:0006298">
    <property type="term" value="P:mismatch repair"/>
    <property type="evidence" value="ECO:0007669"/>
    <property type="project" value="TreeGrafter"/>
</dbReference>
<evidence type="ECO:0000256" key="1">
    <source>
        <dbReference type="ARBA" id="ARBA00000843"/>
    </source>
</evidence>
<dbReference type="Pfam" id="PF14815">
    <property type="entry name" value="NUDIX_4"/>
    <property type="match status" value="1"/>
</dbReference>
<dbReference type="GO" id="GO:0006284">
    <property type="term" value="P:base-excision repair"/>
    <property type="evidence" value="ECO:0007669"/>
    <property type="project" value="UniProtKB-UniRule"/>
</dbReference>
<evidence type="ECO:0000256" key="4">
    <source>
        <dbReference type="ARBA" id="ARBA00012045"/>
    </source>
</evidence>
<dbReference type="PROSITE" id="PS01155">
    <property type="entry name" value="ENDONUCLEASE_III_2"/>
    <property type="match status" value="1"/>
</dbReference>
<dbReference type="NCBIfam" id="NF008132">
    <property type="entry name" value="PRK10880.1"/>
    <property type="match status" value="1"/>
</dbReference>
<dbReference type="InterPro" id="IPR011257">
    <property type="entry name" value="DNA_glycosylase"/>
</dbReference>
<evidence type="ECO:0000256" key="14">
    <source>
        <dbReference type="RuleBase" id="RU365096"/>
    </source>
</evidence>
<dbReference type="GO" id="GO:0000701">
    <property type="term" value="F:purine-specific mismatch base pair DNA N-glycosylase activity"/>
    <property type="evidence" value="ECO:0007669"/>
    <property type="project" value="UniProtKB-EC"/>
</dbReference>
<keyword evidence="7" id="KW-0479">Metal-binding</keyword>
<comment type="function">
    <text evidence="2">Adenine glycosylase active on G-A mispairs. MutY also corrects error-prone DNA synthesis past GO lesions which are due to the oxidatively damaged form of guanine: 7,8-dihydro-8-oxoguanine (8-oxo-dGTP).</text>
</comment>
<evidence type="ECO:0000313" key="17">
    <source>
        <dbReference type="Proteomes" id="UP000243518"/>
    </source>
</evidence>
<dbReference type="InterPro" id="IPR004036">
    <property type="entry name" value="Endonuclease-III-like_CS2"/>
</dbReference>
<dbReference type="Gene3D" id="1.10.340.30">
    <property type="entry name" value="Hypothetical protein, domain 2"/>
    <property type="match status" value="1"/>
</dbReference>
<feature type="domain" description="HhH-GPD" evidence="15">
    <location>
        <begin position="39"/>
        <end position="190"/>
    </location>
</feature>
<dbReference type="GO" id="GO:0034039">
    <property type="term" value="F:8-oxo-7,8-dihydroguanine DNA N-glycosylase activity"/>
    <property type="evidence" value="ECO:0007669"/>
    <property type="project" value="TreeGrafter"/>
</dbReference>
<dbReference type="SUPFAM" id="SSF55811">
    <property type="entry name" value="Nudix"/>
    <property type="match status" value="1"/>
</dbReference>
<dbReference type="InterPro" id="IPR003265">
    <property type="entry name" value="HhH-GPD_domain"/>
</dbReference>
<keyword evidence="12" id="KW-0234">DNA repair</keyword>
<evidence type="ECO:0000256" key="7">
    <source>
        <dbReference type="ARBA" id="ARBA00022723"/>
    </source>
</evidence>
<evidence type="ECO:0000256" key="12">
    <source>
        <dbReference type="ARBA" id="ARBA00023204"/>
    </source>
</evidence>
<dbReference type="RefSeq" id="WP_088276172.1">
    <property type="nucleotide sequence ID" value="NZ_FNVE01000008.1"/>
</dbReference>
<dbReference type="Gene3D" id="3.90.79.10">
    <property type="entry name" value="Nucleoside Triphosphate Pyrophosphohydrolase"/>
    <property type="match status" value="1"/>
</dbReference>
<evidence type="ECO:0000256" key="13">
    <source>
        <dbReference type="ARBA" id="ARBA00023295"/>
    </source>
</evidence>
<comment type="similarity">
    <text evidence="3 14">Belongs to the Nth/MutY family.</text>
</comment>
<evidence type="ECO:0000256" key="9">
    <source>
        <dbReference type="ARBA" id="ARBA00022801"/>
    </source>
</evidence>
<dbReference type="InterPro" id="IPR044298">
    <property type="entry name" value="MIG/MutY"/>
</dbReference>
<keyword evidence="11" id="KW-0411">Iron-sulfur</keyword>
<accession>A0AAQ1G850</accession>
<dbReference type="GO" id="GO:0051539">
    <property type="term" value="F:4 iron, 4 sulfur cluster binding"/>
    <property type="evidence" value="ECO:0007669"/>
    <property type="project" value="UniProtKB-UniRule"/>
</dbReference>
<dbReference type="NCBIfam" id="TIGR01084">
    <property type="entry name" value="mutY"/>
    <property type="match status" value="1"/>
</dbReference>
<dbReference type="InterPro" id="IPR005760">
    <property type="entry name" value="A/G_AdeGlyc_MutY"/>
</dbReference>
<reference evidence="16 17" key="1">
    <citation type="submission" date="2016-10" db="EMBL/GenBank/DDBJ databases">
        <authorList>
            <person name="Varghese N."/>
            <person name="Submissions S."/>
        </authorList>
    </citation>
    <scope>NUCLEOTIDE SEQUENCE [LARGE SCALE GENOMIC DNA]</scope>
    <source>
        <strain evidence="16 17">CECT 8317</strain>
    </source>
</reference>
<evidence type="ECO:0000256" key="6">
    <source>
        <dbReference type="ARBA" id="ARBA00022485"/>
    </source>
</evidence>
<dbReference type="Gene3D" id="1.10.1670.10">
    <property type="entry name" value="Helix-hairpin-Helix base-excision DNA repair enzymes (C-terminal)"/>
    <property type="match status" value="1"/>
</dbReference>
<name>A0AAQ1G850_9GAMM</name>
<dbReference type="Pfam" id="PF00730">
    <property type="entry name" value="HhH-GPD"/>
    <property type="match status" value="1"/>
</dbReference>
<evidence type="ECO:0000256" key="11">
    <source>
        <dbReference type="ARBA" id="ARBA00023014"/>
    </source>
</evidence>
<dbReference type="SMART" id="SM00478">
    <property type="entry name" value="ENDO3c"/>
    <property type="match status" value="1"/>
</dbReference>
<dbReference type="Pfam" id="PF00633">
    <property type="entry name" value="HHH"/>
    <property type="match status" value="1"/>
</dbReference>
<protein>
    <recommendedName>
        <fullName evidence="5 14">Adenine DNA glycosylase</fullName>
        <ecNumber evidence="4 14">3.2.2.31</ecNumber>
    </recommendedName>
</protein>
<keyword evidence="9" id="KW-0378">Hydrolase</keyword>
<keyword evidence="17" id="KW-1185">Reference proteome</keyword>
<evidence type="ECO:0000256" key="8">
    <source>
        <dbReference type="ARBA" id="ARBA00022763"/>
    </source>
</evidence>
<dbReference type="InterPro" id="IPR000445">
    <property type="entry name" value="HhH_motif"/>
</dbReference>
<evidence type="ECO:0000256" key="10">
    <source>
        <dbReference type="ARBA" id="ARBA00023004"/>
    </source>
</evidence>
<evidence type="ECO:0000259" key="15">
    <source>
        <dbReference type="SMART" id="SM00478"/>
    </source>
</evidence>
<dbReference type="GO" id="GO:0035485">
    <property type="term" value="F:adenine/guanine mispair binding"/>
    <property type="evidence" value="ECO:0007669"/>
    <property type="project" value="TreeGrafter"/>
</dbReference>
<dbReference type="AlphaFoldDB" id="A0AAQ1G850"/>
<comment type="caution">
    <text evidence="16">The sequence shown here is derived from an EMBL/GenBank/DDBJ whole genome shotgun (WGS) entry which is preliminary data.</text>
</comment>
<dbReference type="Proteomes" id="UP000243518">
    <property type="component" value="Unassembled WGS sequence"/>
</dbReference>
<comment type="catalytic activity">
    <reaction evidence="1 14">
        <text>Hydrolyzes free adenine bases from 7,8-dihydro-8-oxoguanine:adenine mismatched double-stranded DNA, leaving an apurinic site.</text>
        <dbReference type="EC" id="3.2.2.31"/>
    </reaction>
</comment>
<dbReference type="PANTHER" id="PTHR42944">
    <property type="entry name" value="ADENINE DNA GLYCOSYLASE"/>
    <property type="match status" value="1"/>
</dbReference>
<dbReference type="InterPro" id="IPR015797">
    <property type="entry name" value="NUDIX_hydrolase-like_dom_sf"/>
</dbReference>
<keyword evidence="8 14" id="KW-0227">DNA damage</keyword>